<keyword evidence="2" id="KW-1185">Reference proteome</keyword>
<proteinExistence type="predicted"/>
<organism evidence="1 2">
    <name type="scientific">Flavobacterium hydrophilum</name>
    <dbReference type="NCBI Taxonomy" id="2211445"/>
    <lineage>
        <taxon>Bacteria</taxon>
        <taxon>Pseudomonadati</taxon>
        <taxon>Bacteroidota</taxon>
        <taxon>Flavobacteriia</taxon>
        <taxon>Flavobacteriales</taxon>
        <taxon>Flavobacteriaceae</taxon>
        <taxon>Flavobacterium</taxon>
    </lineage>
</organism>
<dbReference type="AlphaFoldDB" id="A0A2V4C8U5"/>
<name>A0A2V4C8U5_9FLAO</name>
<evidence type="ECO:0000313" key="2">
    <source>
        <dbReference type="Proteomes" id="UP000247681"/>
    </source>
</evidence>
<dbReference type="EMBL" id="QJHL01000001">
    <property type="protein sequence ID" value="PXY46390.1"/>
    <property type="molecule type" value="Genomic_DNA"/>
</dbReference>
<reference evidence="1 2" key="1">
    <citation type="submission" date="2018-05" db="EMBL/GenBank/DDBJ databases">
        <title>Flavobacterium sp. strain IMCC34758, incomplete genome.</title>
        <authorList>
            <person name="Joung Y."/>
        </authorList>
    </citation>
    <scope>NUCLEOTIDE SEQUENCE [LARGE SCALE GENOMIC DNA]</scope>
    <source>
        <strain evidence="1 2">IMCC34758</strain>
    </source>
</reference>
<protein>
    <submittedName>
        <fullName evidence="1">Uncharacterized protein</fullName>
    </submittedName>
</protein>
<comment type="caution">
    <text evidence="1">The sequence shown here is derived from an EMBL/GenBank/DDBJ whole genome shotgun (WGS) entry which is preliminary data.</text>
</comment>
<accession>A0A2V4C8U5</accession>
<evidence type="ECO:0000313" key="1">
    <source>
        <dbReference type="EMBL" id="PXY46390.1"/>
    </source>
</evidence>
<dbReference type="Proteomes" id="UP000247681">
    <property type="component" value="Unassembled WGS sequence"/>
</dbReference>
<gene>
    <name evidence="1" type="ORF">DMB68_04205</name>
</gene>
<sequence>MNEGMPDHKPGKHIKIYWDLWDLNCSRKFRLRYILVMILLTKKECKYVASYNMKQTIVK</sequence>